<organism evidence="1 2">
    <name type="scientific">Cytobacillus horneckiae</name>
    <dbReference type="NCBI Taxonomy" id="549687"/>
    <lineage>
        <taxon>Bacteria</taxon>
        <taxon>Bacillati</taxon>
        <taxon>Bacillota</taxon>
        <taxon>Bacilli</taxon>
        <taxon>Bacillales</taxon>
        <taxon>Bacillaceae</taxon>
        <taxon>Cytobacillus</taxon>
    </lineage>
</organism>
<comment type="caution">
    <text evidence="1">The sequence shown here is derived from an EMBL/GenBank/DDBJ whole genome shotgun (WGS) entry which is preliminary data.</text>
</comment>
<sequence>MKHMEIRGVNKGSNGDNVYIIIHLDDGDYVLLEKAKQLNIRTIPLSKFNSMILANDSLYH</sequence>
<evidence type="ECO:0000313" key="1">
    <source>
        <dbReference type="EMBL" id="PKG26980.1"/>
    </source>
</evidence>
<protein>
    <submittedName>
        <fullName evidence="1">Uncharacterized protein</fullName>
    </submittedName>
</protein>
<name>A0A2N0ZBV3_9BACI</name>
<dbReference type="AlphaFoldDB" id="A0A2N0ZBV3"/>
<proteinExistence type="predicted"/>
<gene>
    <name evidence="1" type="ORF">CWS20_21280</name>
</gene>
<dbReference type="Proteomes" id="UP000233343">
    <property type="component" value="Unassembled WGS sequence"/>
</dbReference>
<dbReference type="EMBL" id="PISD01000053">
    <property type="protein sequence ID" value="PKG26980.1"/>
    <property type="molecule type" value="Genomic_DNA"/>
</dbReference>
<reference evidence="1 2" key="1">
    <citation type="journal article" date="2010" name="Int. J. Syst. Evol. Microbiol.">
        <title>Bacillus horneckiae sp. nov., isolated from a spacecraft-assembly clean room.</title>
        <authorList>
            <person name="Vaishampayan P."/>
            <person name="Probst A."/>
            <person name="Krishnamurthi S."/>
            <person name="Ghosh S."/>
            <person name="Osman S."/>
            <person name="McDowall A."/>
            <person name="Ruckmani A."/>
            <person name="Mayilraj S."/>
            <person name="Venkateswaran K."/>
        </authorList>
    </citation>
    <scope>NUCLEOTIDE SEQUENCE [LARGE SCALE GENOMIC DNA]</scope>
    <source>
        <strain evidence="2">1PO1SC</strain>
    </source>
</reference>
<accession>A0A2N0ZBV3</accession>
<evidence type="ECO:0000313" key="2">
    <source>
        <dbReference type="Proteomes" id="UP000233343"/>
    </source>
</evidence>
<keyword evidence="2" id="KW-1185">Reference proteome</keyword>